<dbReference type="PANTHER" id="PTHR11851">
    <property type="entry name" value="METALLOPROTEASE"/>
    <property type="match status" value="1"/>
</dbReference>
<evidence type="ECO:0000256" key="1">
    <source>
        <dbReference type="ARBA" id="ARBA00007261"/>
    </source>
</evidence>
<organism evidence="2">
    <name type="scientific">marine sediment metagenome</name>
    <dbReference type="NCBI Taxonomy" id="412755"/>
    <lineage>
        <taxon>unclassified sequences</taxon>
        <taxon>metagenomes</taxon>
        <taxon>ecological metagenomes</taxon>
    </lineage>
</organism>
<comment type="similarity">
    <text evidence="1">Belongs to the peptidase M16 family.</text>
</comment>
<protein>
    <recommendedName>
        <fullName evidence="3">Peptidase M16 C-terminal domain-containing protein</fullName>
    </recommendedName>
</protein>
<comment type="caution">
    <text evidence="2">The sequence shown here is derived from an EMBL/GenBank/DDBJ whole genome shotgun (WGS) entry which is preliminary data.</text>
</comment>
<dbReference type="PANTHER" id="PTHR11851:SF49">
    <property type="entry name" value="MITOCHONDRIAL-PROCESSING PEPTIDASE SUBUNIT ALPHA"/>
    <property type="match status" value="1"/>
</dbReference>
<dbReference type="GO" id="GO:0046872">
    <property type="term" value="F:metal ion binding"/>
    <property type="evidence" value="ECO:0007669"/>
    <property type="project" value="InterPro"/>
</dbReference>
<evidence type="ECO:0000313" key="2">
    <source>
        <dbReference type="EMBL" id="GAG49193.1"/>
    </source>
</evidence>
<dbReference type="Gene3D" id="3.30.830.10">
    <property type="entry name" value="Metalloenzyme, LuxS/M16 peptidase-like"/>
    <property type="match status" value="1"/>
</dbReference>
<dbReference type="EMBL" id="BARS01054486">
    <property type="protein sequence ID" value="GAG49193.1"/>
    <property type="molecule type" value="Genomic_DNA"/>
</dbReference>
<evidence type="ECO:0008006" key="3">
    <source>
        <dbReference type="Google" id="ProtNLM"/>
    </source>
</evidence>
<dbReference type="InterPro" id="IPR050361">
    <property type="entry name" value="MPP/UQCRC_Complex"/>
</dbReference>
<name>X0YKW6_9ZZZZ</name>
<dbReference type="InterPro" id="IPR011249">
    <property type="entry name" value="Metalloenz_LuxS/M16"/>
</dbReference>
<sequence length="100" mass="11315">ELVRLRDGVDEEELVKAKELSKGRLLLRLEDTRSVAGWMGSQELLLGEVRTPDQVLDLLEAVTVQDVQRVARALLVNDQLHMAIVGPFRSDRRFAPLLKL</sequence>
<reference evidence="2" key="1">
    <citation type="journal article" date="2014" name="Front. Microbiol.">
        <title>High frequency of phylogenetically diverse reductive dehalogenase-homologous genes in deep subseafloor sedimentary metagenomes.</title>
        <authorList>
            <person name="Kawai M."/>
            <person name="Futagami T."/>
            <person name="Toyoda A."/>
            <person name="Takaki Y."/>
            <person name="Nishi S."/>
            <person name="Hori S."/>
            <person name="Arai W."/>
            <person name="Tsubouchi T."/>
            <person name="Morono Y."/>
            <person name="Uchiyama I."/>
            <person name="Ito T."/>
            <person name="Fujiyama A."/>
            <person name="Inagaki F."/>
            <person name="Takami H."/>
        </authorList>
    </citation>
    <scope>NUCLEOTIDE SEQUENCE</scope>
    <source>
        <strain evidence="2">Expedition CK06-06</strain>
    </source>
</reference>
<accession>X0YKW6</accession>
<feature type="non-terminal residue" evidence="2">
    <location>
        <position position="1"/>
    </location>
</feature>
<dbReference type="SUPFAM" id="SSF63411">
    <property type="entry name" value="LuxS/MPP-like metallohydrolase"/>
    <property type="match status" value="1"/>
</dbReference>
<proteinExistence type="inferred from homology"/>
<dbReference type="AlphaFoldDB" id="X0YKW6"/>
<gene>
    <name evidence="2" type="ORF">S01H1_80652</name>
</gene>